<evidence type="ECO:0000256" key="1">
    <source>
        <dbReference type="ARBA" id="ARBA00022729"/>
    </source>
</evidence>
<evidence type="ECO:0000256" key="2">
    <source>
        <dbReference type="SAM" id="Phobius"/>
    </source>
</evidence>
<dbReference type="Pfam" id="PF11611">
    <property type="entry name" value="DUF4352"/>
    <property type="match status" value="1"/>
</dbReference>
<keyword evidence="1" id="KW-0732">Signal</keyword>
<evidence type="ECO:0000313" key="5">
    <source>
        <dbReference type="Proteomes" id="UP001596514"/>
    </source>
</evidence>
<keyword evidence="2" id="KW-0812">Transmembrane</keyword>
<keyword evidence="5" id="KW-1185">Reference proteome</keyword>
<feature type="transmembrane region" description="Helical" evidence="2">
    <location>
        <begin position="7"/>
        <end position="28"/>
    </location>
</feature>
<keyword evidence="2" id="KW-1133">Transmembrane helix</keyword>
<dbReference type="EMBL" id="JBHTEE010000001">
    <property type="protein sequence ID" value="MFC7605531.1"/>
    <property type="molecule type" value="Genomic_DNA"/>
</dbReference>
<organism evidence="4 5">
    <name type="scientific">Streptosporangium amethystogenes subsp. fukuiense</name>
    <dbReference type="NCBI Taxonomy" id="698418"/>
    <lineage>
        <taxon>Bacteria</taxon>
        <taxon>Bacillati</taxon>
        <taxon>Actinomycetota</taxon>
        <taxon>Actinomycetes</taxon>
        <taxon>Streptosporangiales</taxon>
        <taxon>Streptosporangiaceae</taxon>
        <taxon>Streptosporangium</taxon>
    </lineage>
</organism>
<dbReference type="Proteomes" id="UP001596514">
    <property type="component" value="Unassembled WGS sequence"/>
</dbReference>
<feature type="domain" description="DUF4352" evidence="3">
    <location>
        <begin position="79"/>
        <end position="201"/>
    </location>
</feature>
<accession>A0ABW2TBD3</accession>
<comment type="caution">
    <text evidence="4">The sequence shown here is derived from an EMBL/GenBank/DDBJ whole genome shotgun (WGS) entry which is preliminary data.</text>
</comment>
<dbReference type="InterPro" id="IPR029051">
    <property type="entry name" value="DUF4352"/>
</dbReference>
<dbReference type="RefSeq" id="WP_343969083.1">
    <property type="nucleotide sequence ID" value="NZ_BAAAGK010000072.1"/>
</dbReference>
<evidence type="ECO:0000259" key="3">
    <source>
        <dbReference type="Pfam" id="PF11611"/>
    </source>
</evidence>
<protein>
    <submittedName>
        <fullName evidence="4">DUF4352 domain-containing protein</fullName>
    </submittedName>
</protein>
<keyword evidence="2" id="KW-0472">Membrane</keyword>
<dbReference type="Gene3D" id="2.60.40.1240">
    <property type="match status" value="1"/>
</dbReference>
<sequence length="207" mass="21949">MKKPGGGCLKLLLVGVAAPVALLAYVLIGTGSKDESSLAYTPMGTPSPAFSQGMPVEKAEKVLAEVSTPKPSPKPKLPGIGDVVRDGKFSFKVTKVERRSAVGQGLLAKKAQGQFVLIHVTVKNVGDKAATFSDHNQKLFDSKYQEFKADSGTAVIRLKNSNAYLKQINPGNGVKGILLYDVPKSAKLTTLVLRDSVLSSGARVDLR</sequence>
<gene>
    <name evidence="4" type="ORF">ACFQVD_36065</name>
</gene>
<name>A0ABW2TBD3_9ACTN</name>
<evidence type="ECO:0000313" key="4">
    <source>
        <dbReference type="EMBL" id="MFC7605531.1"/>
    </source>
</evidence>
<dbReference type="InterPro" id="IPR029050">
    <property type="entry name" value="Immunoprotect_excell_Ig-like"/>
</dbReference>
<reference evidence="5" key="1">
    <citation type="journal article" date="2019" name="Int. J. Syst. Evol. Microbiol.">
        <title>The Global Catalogue of Microorganisms (GCM) 10K type strain sequencing project: providing services to taxonomists for standard genome sequencing and annotation.</title>
        <authorList>
            <consortium name="The Broad Institute Genomics Platform"/>
            <consortium name="The Broad Institute Genome Sequencing Center for Infectious Disease"/>
            <person name="Wu L."/>
            <person name="Ma J."/>
        </authorList>
    </citation>
    <scope>NUCLEOTIDE SEQUENCE [LARGE SCALE GENOMIC DNA]</scope>
    <source>
        <strain evidence="5">JCM 10083</strain>
    </source>
</reference>
<proteinExistence type="predicted"/>